<dbReference type="SUPFAM" id="SSF48179">
    <property type="entry name" value="6-phosphogluconate dehydrogenase C-terminal domain-like"/>
    <property type="match status" value="1"/>
</dbReference>
<dbReference type="InterPro" id="IPR013328">
    <property type="entry name" value="6PGD_dom2"/>
</dbReference>
<organism evidence="7">
    <name type="scientific">Anisakis simplex</name>
    <name type="common">Herring worm</name>
    <dbReference type="NCBI Taxonomy" id="6269"/>
    <lineage>
        <taxon>Eukaryota</taxon>
        <taxon>Metazoa</taxon>
        <taxon>Ecdysozoa</taxon>
        <taxon>Nematoda</taxon>
        <taxon>Chromadorea</taxon>
        <taxon>Rhabditida</taxon>
        <taxon>Spirurina</taxon>
        <taxon>Ascaridomorpha</taxon>
        <taxon>Ascaridoidea</taxon>
        <taxon>Anisakidae</taxon>
        <taxon>Anisakis</taxon>
        <taxon>Anisakis simplex complex</taxon>
    </lineage>
</organism>
<dbReference type="GO" id="GO:0070403">
    <property type="term" value="F:NAD+ binding"/>
    <property type="evidence" value="ECO:0007669"/>
    <property type="project" value="InterPro"/>
</dbReference>
<name>A0A158PNG2_ANISI</name>
<dbReference type="InterPro" id="IPR036291">
    <property type="entry name" value="NAD(P)-bd_dom_sf"/>
</dbReference>
<dbReference type="Pfam" id="PF00725">
    <property type="entry name" value="3HCDH"/>
    <property type="match status" value="1"/>
</dbReference>
<dbReference type="PANTHER" id="PTHR48075:SF1">
    <property type="entry name" value="LAMBDA-CRYSTALLIN HOMOLOG"/>
    <property type="match status" value="1"/>
</dbReference>
<dbReference type="SUPFAM" id="SSF51735">
    <property type="entry name" value="NAD(P)-binding Rossmann-fold domains"/>
    <property type="match status" value="1"/>
</dbReference>
<dbReference type="Gene3D" id="1.10.1040.10">
    <property type="entry name" value="N-(1-d-carboxylethyl)-l-norvaline Dehydrogenase, domain 2"/>
    <property type="match status" value="1"/>
</dbReference>
<dbReference type="OrthoDB" id="2021159at2759"/>
<dbReference type="PANTHER" id="PTHR48075">
    <property type="entry name" value="3-HYDROXYACYL-COA DEHYDROGENASE FAMILY PROTEIN"/>
    <property type="match status" value="1"/>
</dbReference>
<accession>A0A158PNG2</accession>
<sequence length="317" mass="35780">MFVITMFSGVIGSYWATLFASAGYKVCLYDIDEERIEVAKKNIEKKLRLLAIDDLSRGPGTASEQFRNITSTLDLRKCLDGSIYCQESTVECEKSKAELFSKLDELASEDIILASSTSTIPASRFTERLKRRSQCIVAHPINPPLFIRLVEVVPSPWTSDDTVMRTCTIMKTIGQSPVRLQREVVGFALNRIQYAIIAEAWRLVNEGILSPEDVDIVMKDGLGPRYAFYGPLEIMHMNANGIEDYMNRYANAMVNVLKDFGGTPTFEENNARTTIIETMNARMPTSKMAEFSVDRERRLAELCKLKKRFEAEAQNGL</sequence>
<feature type="domain" description="3-hydroxyacyl-CoA dehydrogenase C-terminal" evidence="3">
    <location>
        <begin position="186"/>
        <end position="240"/>
    </location>
</feature>
<evidence type="ECO:0000256" key="2">
    <source>
        <dbReference type="ARBA" id="ARBA00023002"/>
    </source>
</evidence>
<dbReference type="InterPro" id="IPR008927">
    <property type="entry name" value="6-PGluconate_DH-like_C_sf"/>
</dbReference>
<dbReference type="Pfam" id="PF02737">
    <property type="entry name" value="3HCDH_N"/>
    <property type="match status" value="1"/>
</dbReference>
<evidence type="ECO:0000313" key="6">
    <source>
        <dbReference type="Proteomes" id="UP000267096"/>
    </source>
</evidence>
<feature type="domain" description="3-hydroxyacyl-CoA dehydrogenase NAD binding" evidence="4">
    <location>
        <begin position="8"/>
        <end position="181"/>
    </location>
</feature>
<dbReference type="InterPro" id="IPR006180">
    <property type="entry name" value="3-OHacyl-CoA_DH_CS"/>
</dbReference>
<evidence type="ECO:0000313" key="7">
    <source>
        <dbReference type="WBParaSite" id="ASIM_0001190901-mRNA-1"/>
    </source>
</evidence>
<proteinExistence type="inferred from homology"/>
<dbReference type="AlphaFoldDB" id="A0A158PNG2"/>
<evidence type="ECO:0000259" key="3">
    <source>
        <dbReference type="Pfam" id="PF00725"/>
    </source>
</evidence>
<keyword evidence="2" id="KW-0560">Oxidoreductase</keyword>
<dbReference type="GO" id="GO:0006631">
    <property type="term" value="P:fatty acid metabolic process"/>
    <property type="evidence" value="ECO:0007669"/>
    <property type="project" value="InterPro"/>
</dbReference>
<evidence type="ECO:0000259" key="4">
    <source>
        <dbReference type="Pfam" id="PF02737"/>
    </source>
</evidence>
<reference evidence="5 6" key="2">
    <citation type="submission" date="2018-11" db="EMBL/GenBank/DDBJ databases">
        <authorList>
            <consortium name="Pathogen Informatics"/>
        </authorList>
    </citation>
    <scope>NUCLEOTIDE SEQUENCE [LARGE SCALE GENOMIC DNA]</scope>
</reference>
<dbReference type="Proteomes" id="UP000267096">
    <property type="component" value="Unassembled WGS sequence"/>
</dbReference>
<protein>
    <submittedName>
        <fullName evidence="7">Lambda-crystallin homolog (inferred by orthology to a human protein)</fullName>
    </submittedName>
</protein>
<dbReference type="WBParaSite" id="ASIM_0001190901-mRNA-1">
    <property type="protein sequence ID" value="ASIM_0001190901-mRNA-1"/>
    <property type="gene ID" value="ASIM_0001190901"/>
</dbReference>
<evidence type="ECO:0000256" key="1">
    <source>
        <dbReference type="ARBA" id="ARBA00009463"/>
    </source>
</evidence>
<reference evidence="7" key="1">
    <citation type="submission" date="2016-04" db="UniProtKB">
        <authorList>
            <consortium name="WormBaseParasite"/>
        </authorList>
    </citation>
    <scope>IDENTIFICATION</scope>
</reference>
<keyword evidence="6" id="KW-1185">Reference proteome</keyword>
<dbReference type="GO" id="GO:0050104">
    <property type="term" value="F:L-gulonate 3-dehydrogenase activity"/>
    <property type="evidence" value="ECO:0007669"/>
    <property type="project" value="TreeGrafter"/>
</dbReference>
<evidence type="ECO:0000313" key="5">
    <source>
        <dbReference type="EMBL" id="VDK44920.1"/>
    </source>
</evidence>
<comment type="similarity">
    <text evidence="1">Belongs to the 3-hydroxyacyl-CoA dehydrogenase family.</text>
</comment>
<gene>
    <name evidence="5" type="ORF">ASIM_LOCUS11375</name>
</gene>
<dbReference type="InterPro" id="IPR006108">
    <property type="entry name" value="3HC_DH_C"/>
</dbReference>
<dbReference type="EMBL" id="UYRR01031064">
    <property type="protein sequence ID" value="VDK44920.1"/>
    <property type="molecule type" value="Genomic_DNA"/>
</dbReference>
<dbReference type="InterPro" id="IPR006176">
    <property type="entry name" value="3-OHacyl-CoA_DH_NAD-bd"/>
</dbReference>
<dbReference type="Gene3D" id="3.40.50.720">
    <property type="entry name" value="NAD(P)-binding Rossmann-like Domain"/>
    <property type="match status" value="1"/>
</dbReference>
<dbReference type="PROSITE" id="PS00067">
    <property type="entry name" value="3HCDH"/>
    <property type="match status" value="1"/>
</dbReference>